<evidence type="ECO:0000256" key="1">
    <source>
        <dbReference type="ARBA" id="ARBA00004167"/>
    </source>
</evidence>
<comment type="catalytic activity">
    <reaction evidence="10">
        <text>glucuronate acceptor + UDP-alpha-D-glucuronate = acceptor beta-D-glucuronoside + UDP + H(+)</text>
        <dbReference type="Rhea" id="RHEA:21032"/>
        <dbReference type="ChEBI" id="CHEBI:15378"/>
        <dbReference type="ChEBI" id="CHEBI:58052"/>
        <dbReference type="ChEBI" id="CHEBI:58223"/>
        <dbReference type="ChEBI" id="CHEBI:132367"/>
        <dbReference type="ChEBI" id="CHEBI:132368"/>
        <dbReference type="EC" id="2.4.1.17"/>
    </reaction>
</comment>
<comment type="caution">
    <text evidence="12">The sequence shown here is derived from an EMBL/GenBank/DDBJ whole genome shotgun (WGS) entry which is preliminary data.</text>
</comment>
<evidence type="ECO:0000256" key="9">
    <source>
        <dbReference type="ARBA" id="ARBA00023136"/>
    </source>
</evidence>
<evidence type="ECO:0000256" key="2">
    <source>
        <dbReference type="ARBA" id="ARBA00009995"/>
    </source>
</evidence>
<keyword evidence="4" id="KW-0328">Glycosyltransferase</keyword>
<evidence type="ECO:0000313" key="13">
    <source>
        <dbReference type="Proteomes" id="UP001152747"/>
    </source>
</evidence>
<comment type="similarity">
    <text evidence="2">Belongs to the UDP-glycosyltransferase family.</text>
</comment>
<evidence type="ECO:0000256" key="4">
    <source>
        <dbReference type="ARBA" id="ARBA00022676"/>
    </source>
</evidence>
<evidence type="ECO:0000256" key="5">
    <source>
        <dbReference type="ARBA" id="ARBA00022679"/>
    </source>
</evidence>
<dbReference type="SUPFAM" id="SSF53756">
    <property type="entry name" value="UDP-Glycosyltransferase/glycogen phosphorylase"/>
    <property type="match status" value="2"/>
</dbReference>
<evidence type="ECO:0000256" key="7">
    <source>
        <dbReference type="ARBA" id="ARBA00022729"/>
    </source>
</evidence>
<feature type="transmembrane region" description="Helical" evidence="11">
    <location>
        <begin position="461"/>
        <end position="482"/>
    </location>
</feature>
<keyword evidence="7" id="KW-0732">Signal</keyword>
<accession>A0A9P1IVU5</accession>
<dbReference type="InterPro" id="IPR002213">
    <property type="entry name" value="UDP_glucos_trans"/>
</dbReference>
<dbReference type="Pfam" id="PF00201">
    <property type="entry name" value="UDPGT"/>
    <property type="match status" value="2"/>
</dbReference>
<protein>
    <recommendedName>
        <fullName evidence="3">glucuronosyltransferase</fullName>
        <ecNumber evidence="3">2.4.1.17</ecNumber>
    </recommendedName>
</protein>
<dbReference type="GO" id="GO:0015020">
    <property type="term" value="F:glucuronosyltransferase activity"/>
    <property type="evidence" value="ECO:0007669"/>
    <property type="project" value="UniProtKB-EC"/>
</dbReference>
<feature type="transmembrane region" description="Helical" evidence="11">
    <location>
        <begin position="958"/>
        <end position="981"/>
    </location>
</feature>
<dbReference type="CDD" id="cd03784">
    <property type="entry name" value="GT1_Gtf-like"/>
    <property type="match status" value="2"/>
</dbReference>
<evidence type="ECO:0000256" key="6">
    <source>
        <dbReference type="ARBA" id="ARBA00022692"/>
    </source>
</evidence>
<keyword evidence="6 11" id="KW-0812">Transmembrane</keyword>
<dbReference type="EMBL" id="CANHGI010000005">
    <property type="protein sequence ID" value="CAI5451087.1"/>
    <property type="molecule type" value="Genomic_DNA"/>
</dbReference>
<dbReference type="Proteomes" id="UP001152747">
    <property type="component" value="Unassembled WGS sequence"/>
</dbReference>
<dbReference type="AlphaFoldDB" id="A0A9P1IVU5"/>
<dbReference type="GO" id="GO:0016020">
    <property type="term" value="C:membrane"/>
    <property type="evidence" value="ECO:0007669"/>
    <property type="project" value="UniProtKB-SubCell"/>
</dbReference>
<dbReference type="EC" id="2.4.1.17" evidence="3"/>
<name>A0A9P1IVU5_9PELO</name>
<dbReference type="FunFam" id="3.40.50.2000:FF:000228">
    <property type="entry name" value="UDP-GlucuronosylTransferase"/>
    <property type="match status" value="1"/>
</dbReference>
<dbReference type="Gene3D" id="3.40.50.2000">
    <property type="entry name" value="Glycogen Phosphorylase B"/>
    <property type="match status" value="4"/>
</dbReference>
<keyword evidence="8 11" id="KW-1133">Transmembrane helix</keyword>
<evidence type="ECO:0000256" key="3">
    <source>
        <dbReference type="ARBA" id="ARBA00012544"/>
    </source>
</evidence>
<dbReference type="InterPro" id="IPR050271">
    <property type="entry name" value="UDP-glycosyltransferase"/>
</dbReference>
<reference evidence="12" key="1">
    <citation type="submission" date="2022-11" db="EMBL/GenBank/DDBJ databases">
        <authorList>
            <person name="Kikuchi T."/>
        </authorList>
    </citation>
    <scope>NUCLEOTIDE SEQUENCE</scope>
    <source>
        <strain evidence="12">PS1010</strain>
    </source>
</reference>
<dbReference type="OrthoDB" id="5835829at2759"/>
<gene>
    <name evidence="12" type="ORF">CAMP_LOCUS13724</name>
</gene>
<comment type="subcellular location">
    <subcellularLocation>
        <location evidence="1">Membrane</location>
        <topology evidence="1">Single-pass membrane protein</topology>
    </subcellularLocation>
</comment>
<evidence type="ECO:0000313" key="12">
    <source>
        <dbReference type="EMBL" id="CAI5451087.1"/>
    </source>
</evidence>
<dbReference type="PANTHER" id="PTHR48043:SF127">
    <property type="entry name" value="GLUCURONOSYLTRANSFERASE"/>
    <property type="match status" value="1"/>
</dbReference>
<organism evidence="12 13">
    <name type="scientific">Caenorhabditis angaria</name>
    <dbReference type="NCBI Taxonomy" id="860376"/>
    <lineage>
        <taxon>Eukaryota</taxon>
        <taxon>Metazoa</taxon>
        <taxon>Ecdysozoa</taxon>
        <taxon>Nematoda</taxon>
        <taxon>Chromadorea</taxon>
        <taxon>Rhabditida</taxon>
        <taxon>Rhabditina</taxon>
        <taxon>Rhabditomorpha</taxon>
        <taxon>Rhabditoidea</taxon>
        <taxon>Rhabditidae</taxon>
        <taxon>Peloderinae</taxon>
        <taxon>Caenorhabditis</taxon>
    </lineage>
</organism>
<keyword evidence="5" id="KW-0808">Transferase</keyword>
<dbReference type="PANTHER" id="PTHR48043">
    <property type="entry name" value="EG:EG0003.4 PROTEIN-RELATED"/>
    <property type="match status" value="1"/>
</dbReference>
<keyword evidence="9 11" id="KW-0472">Membrane</keyword>
<dbReference type="FunFam" id="3.40.50.2000:FF:000038">
    <property type="entry name" value="UDP-GlucuronosylTransferase"/>
    <property type="match status" value="2"/>
</dbReference>
<proteinExistence type="inferred from homology"/>
<evidence type="ECO:0000256" key="8">
    <source>
        <dbReference type="ARBA" id="ARBA00022989"/>
    </source>
</evidence>
<evidence type="ECO:0000256" key="10">
    <source>
        <dbReference type="ARBA" id="ARBA00047475"/>
    </source>
</evidence>
<evidence type="ECO:0000256" key="11">
    <source>
        <dbReference type="SAM" id="Phobius"/>
    </source>
</evidence>
<keyword evidence="13" id="KW-1185">Reference proteome</keyword>
<sequence>MKFLGKLADLLADAGHDVTVLQYYIKPMNNTEKLIKNKKVEIIHYFPDDFDEISGEDNKDIGFWDDPIFTDPLIGSLVIPKMFANQSRSCVQKLLQDDDIKYKLQSKKFDAVIAETFEISGFYVAHLIGVKSVIAVMTSVRFSGVQYLFGQPNILGYVPGPFSKFGKNAGFWDRLNDAYYAYFESEKEYYLCEQQHEYFTEGQLSGIFPHWTELVKKSTFYIINSNPYLDFAVPSSPNMIYVGGMTIDRNKKKTEQLSEEYLNILNERSATVLISFGTVVRAYAMPDSYKLGLIEMFKAMPNVTFIFKYEQNDEMLEKVPKNVYLKNWIPQTSILADKRVKLFITHGGLGSTMEVAYSGIPSLMIPLFSDQFNNAMMLSRHGGAITYNKFDLPKSEKLIPIVKDMVENEKYKINALKLLDVLLNQPNDPKVTVLKHIEFAVKFPNFKTLAPDILSSNFIGFYYLDVFSFVLVSIILIVFLIVKLISTIISKCLIVFGFSHVKFLSKIADTLSDAGHNVTVLQYYHLPMKNLDNVIKNKNVKIIHYFPDNFEELKKVGENTFPQIWDGAFFTNPVLECLAMPNLLAGEFEKMSTQVLRDKTLHETLRNEKFDAVIVETFDTAGFYMADILNIPPIAVFSAVTFAIRKEYGEGSTIGYLPKHFSRIGTEASIFDRWNDFYRTVLFQIGNYRLFDLQHKAYSKAVGYDIANWRDLITRSTYFFVNANPYLDFAMPKLENIVNIGGFTVNKNKTIHQVSEEYENILNERSSTVLVSFGSVVRSYEMPEYFKKGLVKTFESLPNITFIWKYEKDDYFKNVVPSNVYLKKWIPQAELLGDKRVKLFITHGGLGSTMEVAYAGKPALMVPLFGDQFHNSLMLERHGGAVAYSKFDLPNHKKLTSILQNMIDNPKYDIKATELLNVLKNQPIDPKEVLIKHMEFAVKFPNLRSLIPEISKTGFISYYFLDIGLIVISLIIFTLISVFYISRFFFSKIVKIVKKEKTN</sequence>